<feature type="transmembrane region" description="Helical" evidence="6">
    <location>
        <begin position="213"/>
        <end position="232"/>
    </location>
</feature>
<evidence type="ECO:0000259" key="7">
    <source>
        <dbReference type="PROSITE" id="PS50850"/>
    </source>
</evidence>
<feature type="transmembrane region" description="Helical" evidence="6">
    <location>
        <begin position="140"/>
        <end position="158"/>
    </location>
</feature>
<dbReference type="EMBL" id="RSCD01000014">
    <property type="protein sequence ID" value="RSH89309.1"/>
    <property type="molecule type" value="Genomic_DNA"/>
</dbReference>
<feature type="transmembrane region" description="Helical" evidence="6">
    <location>
        <begin position="109"/>
        <end position="128"/>
    </location>
</feature>
<dbReference type="InterPro" id="IPR020846">
    <property type="entry name" value="MFS_dom"/>
</dbReference>
<protein>
    <recommendedName>
        <fullName evidence="7">Major facilitator superfamily (MFS) profile domain-containing protein</fullName>
    </recommendedName>
</protein>
<evidence type="ECO:0000256" key="6">
    <source>
        <dbReference type="SAM" id="Phobius"/>
    </source>
</evidence>
<dbReference type="FunFam" id="1.20.1250.20:FF:000140">
    <property type="entry name" value="Putative MFS phospholipid transporter"/>
    <property type="match status" value="1"/>
</dbReference>
<dbReference type="InterPro" id="IPR005828">
    <property type="entry name" value="MFS_sugar_transport-like"/>
</dbReference>
<feature type="transmembrane region" description="Helical" evidence="6">
    <location>
        <begin position="303"/>
        <end position="324"/>
    </location>
</feature>
<comment type="caution">
    <text evidence="8">The sequence shown here is derived from an EMBL/GenBank/DDBJ whole genome shotgun (WGS) entry which is preliminary data.</text>
</comment>
<keyword evidence="9" id="KW-1185">Reference proteome</keyword>
<evidence type="ECO:0000256" key="1">
    <source>
        <dbReference type="ARBA" id="ARBA00004141"/>
    </source>
</evidence>
<feature type="transmembrane region" description="Helical" evidence="6">
    <location>
        <begin position="436"/>
        <end position="454"/>
    </location>
</feature>
<dbReference type="OrthoDB" id="2261376at2759"/>
<evidence type="ECO:0000313" key="8">
    <source>
        <dbReference type="EMBL" id="RSH89309.1"/>
    </source>
</evidence>
<evidence type="ECO:0000256" key="3">
    <source>
        <dbReference type="ARBA" id="ARBA00022692"/>
    </source>
</evidence>
<dbReference type="InterPro" id="IPR036259">
    <property type="entry name" value="MFS_trans_sf"/>
</dbReference>
<gene>
    <name evidence="8" type="ORF">EHS25_002421</name>
</gene>
<keyword evidence="3 6" id="KW-0812">Transmembrane</keyword>
<feature type="transmembrane region" description="Helical" evidence="6">
    <location>
        <begin position="252"/>
        <end position="275"/>
    </location>
</feature>
<comment type="subcellular location">
    <subcellularLocation>
        <location evidence="1">Membrane</location>
        <topology evidence="1">Multi-pass membrane protein</topology>
    </subcellularLocation>
</comment>
<accession>A0A427YDS4</accession>
<feature type="domain" description="Major facilitator superfamily (MFS) profile" evidence="7">
    <location>
        <begin position="39"/>
        <end position="458"/>
    </location>
</feature>
<dbReference type="PANTHER" id="PTHR23508:SF10">
    <property type="entry name" value="CARBOXYLIC ACID TRANSPORTER PROTEIN HOMOLOG"/>
    <property type="match status" value="1"/>
</dbReference>
<name>A0A427YDS4_9TREE</name>
<feature type="transmembrane region" description="Helical" evidence="6">
    <location>
        <begin position="331"/>
        <end position="351"/>
    </location>
</feature>
<keyword evidence="4 6" id="KW-1133">Transmembrane helix</keyword>
<dbReference type="SUPFAM" id="SSF103473">
    <property type="entry name" value="MFS general substrate transporter"/>
    <property type="match status" value="1"/>
</dbReference>
<feature type="transmembrane region" description="Helical" evidence="6">
    <location>
        <begin position="397"/>
        <end position="416"/>
    </location>
</feature>
<keyword evidence="5 6" id="KW-0472">Membrane</keyword>
<proteinExistence type="predicted"/>
<organism evidence="8 9">
    <name type="scientific">Saitozyma podzolica</name>
    <dbReference type="NCBI Taxonomy" id="1890683"/>
    <lineage>
        <taxon>Eukaryota</taxon>
        <taxon>Fungi</taxon>
        <taxon>Dikarya</taxon>
        <taxon>Basidiomycota</taxon>
        <taxon>Agaricomycotina</taxon>
        <taxon>Tremellomycetes</taxon>
        <taxon>Tremellales</taxon>
        <taxon>Trimorphomycetaceae</taxon>
        <taxon>Saitozyma</taxon>
    </lineage>
</organism>
<dbReference type="PROSITE" id="PS50850">
    <property type="entry name" value="MFS"/>
    <property type="match status" value="1"/>
</dbReference>
<evidence type="ECO:0000256" key="5">
    <source>
        <dbReference type="ARBA" id="ARBA00023136"/>
    </source>
</evidence>
<evidence type="ECO:0000256" key="4">
    <source>
        <dbReference type="ARBA" id="ARBA00022989"/>
    </source>
</evidence>
<evidence type="ECO:0000313" key="9">
    <source>
        <dbReference type="Proteomes" id="UP000279259"/>
    </source>
</evidence>
<feature type="transmembrane region" description="Helical" evidence="6">
    <location>
        <begin position="357"/>
        <end position="376"/>
    </location>
</feature>
<dbReference type="Pfam" id="PF00083">
    <property type="entry name" value="Sugar_tr"/>
    <property type="match status" value="2"/>
</dbReference>
<sequence length="509" mass="55147">MKMPWSKKVQEINLEPTTGDDATANNVVERKLGLGKIGTIFASGSALFSDGYANAAIGPAETILKTYIYPEAFAAPSQNSSLVSSMGFAGMVLGQLSFGYVSDKIGRKFAMLLCTAIVFVFSALSAASKGPGAQGTINALIAYRFLLGIGIGGEYPAGSVAAAESTEDSSISKNKQQRLFVLATNTMLDFAFAIAYFVCLVLLWIFGMNHLNAVWRITLGLGVVPPMFLMYFRLKMHEPEVYKKGTMRNARIPYWLIIKRYWVKLAAVSITWFIYDWITYPFGIYSSIITAEAVTDSTLYTSLGWGCLINFFYIPGTLVGAFIVDYLGPKYCMIFGLLMQALFGFIMSGTYELLKKHVAGFAIIYALFLAFGEVGPGNNLGLLASKAVGPTAARGQIYGIAAAIGKVGAFIGTYTFPNIIANLGGSGTYGGDTGVFWIGSGLAIVSAAITFFFIPNIRADAMRDEDIAFREYLEENGYDTSHMGMKDQTHTIDSEAATVTENVEDKSKL</sequence>
<dbReference type="Gene3D" id="1.20.1250.20">
    <property type="entry name" value="MFS general substrate transporter like domains"/>
    <property type="match status" value="1"/>
</dbReference>
<dbReference type="GO" id="GO:0046943">
    <property type="term" value="F:carboxylic acid transmembrane transporter activity"/>
    <property type="evidence" value="ECO:0007669"/>
    <property type="project" value="TreeGrafter"/>
</dbReference>
<keyword evidence="2" id="KW-0813">Transport</keyword>
<feature type="transmembrane region" description="Helical" evidence="6">
    <location>
        <begin position="179"/>
        <end position="207"/>
    </location>
</feature>
<dbReference type="STRING" id="1890683.A0A427YDS4"/>
<dbReference type="PANTHER" id="PTHR23508">
    <property type="entry name" value="CARBOXYLIC ACID TRANSPORTER PROTEIN HOMOLOG"/>
    <property type="match status" value="1"/>
</dbReference>
<evidence type="ECO:0000256" key="2">
    <source>
        <dbReference type="ARBA" id="ARBA00022448"/>
    </source>
</evidence>
<dbReference type="GO" id="GO:0005886">
    <property type="term" value="C:plasma membrane"/>
    <property type="evidence" value="ECO:0007669"/>
    <property type="project" value="TreeGrafter"/>
</dbReference>
<dbReference type="Proteomes" id="UP000279259">
    <property type="component" value="Unassembled WGS sequence"/>
</dbReference>
<dbReference type="AlphaFoldDB" id="A0A427YDS4"/>
<reference evidence="8 9" key="1">
    <citation type="submission" date="2018-11" db="EMBL/GenBank/DDBJ databases">
        <title>Genome sequence of Saitozyma podzolica DSM 27192.</title>
        <authorList>
            <person name="Aliyu H."/>
            <person name="Gorte O."/>
            <person name="Ochsenreither K."/>
        </authorList>
    </citation>
    <scope>NUCLEOTIDE SEQUENCE [LARGE SCALE GENOMIC DNA]</scope>
    <source>
        <strain evidence="8 9">DSM 27192</strain>
    </source>
</reference>